<evidence type="ECO:0000313" key="7">
    <source>
        <dbReference type="EMBL" id="MDW4824685.1"/>
    </source>
</evidence>
<accession>A0AAW8NJB1</accession>
<organism evidence="6 8">
    <name type="scientific">Shewanella fidelis</name>
    <dbReference type="NCBI Taxonomy" id="173509"/>
    <lineage>
        <taxon>Bacteria</taxon>
        <taxon>Pseudomonadati</taxon>
        <taxon>Pseudomonadota</taxon>
        <taxon>Gammaproteobacteria</taxon>
        <taxon>Alteromonadales</taxon>
        <taxon>Shewanellaceae</taxon>
        <taxon>Shewanella</taxon>
    </lineage>
</organism>
<name>A0AAW8NJB1_9GAMM</name>
<evidence type="ECO:0000313" key="6">
    <source>
        <dbReference type="EMBL" id="MDR8522606.1"/>
    </source>
</evidence>
<evidence type="ECO:0000256" key="3">
    <source>
        <dbReference type="ARBA" id="ARBA00022729"/>
    </source>
</evidence>
<dbReference type="AlphaFoldDB" id="A0AAW8NJB1"/>
<dbReference type="InterPro" id="IPR025997">
    <property type="entry name" value="SBP_2_dom"/>
</dbReference>
<evidence type="ECO:0000313" key="9">
    <source>
        <dbReference type="Proteomes" id="UP001271263"/>
    </source>
</evidence>
<comment type="caution">
    <text evidence="6">The sequence shown here is derived from an EMBL/GenBank/DDBJ whole genome shotgun (WGS) entry which is preliminary data.</text>
</comment>
<keyword evidence="3 4" id="KW-0732">Signal</keyword>
<dbReference type="GO" id="GO:0055085">
    <property type="term" value="P:transmembrane transport"/>
    <property type="evidence" value="ECO:0007669"/>
    <property type="project" value="UniProtKB-ARBA"/>
</dbReference>
<evidence type="ECO:0000256" key="2">
    <source>
        <dbReference type="ARBA" id="ARBA00007639"/>
    </source>
</evidence>
<comment type="subcellular location">
    <subcellularLocation>
        <location evidence="1">Cell envelope</location>
    </subcellularLocation>
</comment>
<dbReference type="RefSeq" id="WP_310653908.1">
    <property type="nucleotide sequence ID" value="NZ_JAPMLA010000005.1"/>
</dbReference>
<sequence length="357" mass="39610">MIKLLQQRLLFLGLLIVSPLMNAADNTAWSLEQREPFALTIQQSKAISLQPLHTANKAWRLCVLVPHLKDTYWTGINYGLVEQAKALNIELALFEAGSYYGLDKQLSQLDNCIKQDYDAIIIGSVSPNLLRDYGQPITKPVVALVNRLSHEQVNTRIGVNWYQMGVNAAKHILQQSNKPIKIALLTGPDKLGGSDSVEQGLIDTLKDSPATISAIHHADNNRNLYRDELEALLDKQTPDYILGSAVAVEAGVSILRQYQLTDRVKLVSSYLSPAVLRGIYRGKVEFSNDDQVVLQGKLAVDITVRELQGAKAFGDIGPKIQSLYPKHINNNVLETSLPPADYYPIYRVNTDQADPSE</sequence>
<dbReference type="PANTHER" id="PTHR46847:SF1">
    <property type="entry name" value="D-ALLOSE-BINDING PERIPLASMIC PROTEIN-RELATED"/>
    <property type="match status" value="1"/>
</dbReference>
<comment type="similarity">
    <text evidence="2">Belongs to the bacterial solute-binding protein 2 family.</text>
</comment>
<protein>
    <submittedName>
        <fullName evidence="6">TMAO reductase system periplasmic protein TorT</fullName>
    </submittedName>
</protein>
<reference evidence="6" key="2">
    <citation type="submission" date="2022-11" db="EMBL/GenBank/DDBJ databases">
        <title>Prophages regulate Shewanella fidelis motility and biofilm formation: implications for gut colonization dynamics in Ciona robusta.</title>
        <authorList>
            <person name="Natarajan O."/>
            <person name="Gibboney S.L."/>
            <person name="Young M.N."/>
            <person name="Lim S.J."/>
            <person name="Pluta N."/>
            <person name="Atkinson C.G.F."/>
            <person name="Leigh B.A."/>
            <person name="Liberti A."/>
            <person name="Kees E."/>
            <person name="Breitbart M."/>
            <person name="Gralnick J."/>
            <person name="Dishaw L.J."/>
        </authorList>
    </citation>
    <scope>NUCLEOTIDE SEQUENCE</scope>
    <source>
        <strain evidence="6">3313</strain>
    </source>
</reference>
<dbReference type="NCBIfam" id="TIGR02955">
    <property type="entry name" value="TMAO_TorT"/>
    <property type="match status" value="1"/>
</dbReference>
<dbReference type="Gene3D" id="3.40.50.2300">
    <property type="match status" value="2"/>
</dbReference>
<dbReference type="SUPFAM" id="SSF53822">
    <property type="entry name" value="Periplasmic binding protein-like I"/>
    <property type="match status" value="1"/>
</dbReference>
<dbReference type="PANTHER" id="PTHR46847">
    <property type="entry name" value="D-ALLOSE-BINDING PERIPLASMIC PROTEIN-RELATED"/>
    <property type="match status" value="1"/>
</dbReference>
<dbReference type="EMBL" id="JAPMLD010000004">
    <property type="protein sequence ID" value="MDW4824685.1"/>
    <property type="molecule type" value="Genomic_DNA"/>
</dbReference>
<proteinExistence type="inferred from homology"/>
<dbReference type="Pfam" id="PF13407">
    <property type="entry name" value="Peripla_BP_4"/>
    <property type="match status" value="1"/>
</dbReference>
<dbReference type="InterPro" id="IPR028082">
    <property type="entry name" value="Peripla_BP_I"/>
</dbReference>
<dbReference type="Proteomes" id="UP001259340">
    <property type="component" value="Unassembled WGS sequence"/>
</dbReference>
<evidence type="ECO:0000259" key="5">
    <source>
        <dbReference type="Pfam" id="PF13407"/>
    </source>
</evidence>
<evidence type="ECO:0000256" key="4">
    <source>
        <dbReference type="SAM" id="SignalP"/>
    </source>
</evidence>
<reference evidence="7 9" key="1">
    <citation type="journal article" date="2022" name="bioRxiv">
        <title>Prophages regulate Shewanella fidelis 3313 motility and biofilm formation: implications for gut colonization dynamics in Ciona robusta.</title>
        <authorList>
            <person name="Natarajan O."/>
            <person name="Gibboney S.L."/>
            <person name="Young M.N."/>
            <person name="Lim S.J."/>
            <person name="Pluta N."/>
            <person name="Atkinson C.G."/>
            <person name="Leigh B.A."/>
            <person name="Liberti A."/>
            <person name="Kees E.D."/>
            <person name="Breitbart M."/>
            <person name="Gralnick J.A."/>
            <person name="Dishaw L.J."/>
        </authorList>
    </citation>
    <scope>NUCLEOTIDE SEQUENCE [LARGE SCALE GENOMIC DNA]</scope>
    <source>
        <strain evidence="7 9">JG4066</strain>
    </source>
</reference>
<dbReference type="NCBIfam" id="NF008185">
    <property type="entry name" value="PRK10936.1"/>
    <property type="match status" value="1"/>
</dbReference>
<evidence type="ECO:0000313" key="8">
    <source>
        <dbReference type="Proteomes" id="UP001259340"/>
    </source>
</evidence>
<dbReference type="InterPro" id="IPR014301">
    <property type="entry name" value="TMAO_TorT"/>
</dbReference>
<keyword evidence="9" id="KW-1185">Reference proteome</keyword>
<dbReference type="GO" id="GO:0030246">
    <property type="term" value="F:carbohydrate binding"/>
    <property type="evidence" value="ECO:0007669"/>
    <property type="project" value="UniProtKB-ARBA"/>
</dbReference>
<feature type="domain" description="Periplasmic binding protein" evidence="5">
    <location>
        <begin position="63"/>
        <end position="310"/>
    </location>
</feature>
<dbReference type="CDD" id="cd06306">
    <property type="entry name" value="PBP1_TorT-like"/>
    <property type="match status" value="1"/>
</dbReference>
<feature type="chain" id="PRO_5043812976" evidence="4">
    <location>
        <begin position="24"/>
        <end position="357"/>
    </location>
</feature>
<dbReference type="Proteomes" id="UP001271263">
    <property type="component" value="Unassembled WGS sequence"/>
</dbReference>
<dbReference type="GO" id="GO:0030313">
    <property type="term" value="C:cell envelope"/>
    <property type="evidence" value="ECO:0007669"/>
    <property type="project" value="UniProtKB-SubCell"/>
</dbReference>
<gene>
    <name evidence="6" type="primary">torT</name>
    <name evidence="6" type="ORF">OS133_02695</name>
    <name evidence="7" type="ORF">OS134_11505</name>
</gene>
<feature type="signal peptide" evidence="4">
    <location>
        <begin position="1"/>
        <end position="23"/>
    </location>
</feature>
<dbReference type="EMBL" id="JAPMLE010000001">
    <property type="protein sequence ID" value="MDR8522606.1"/>
    <property type="molecule type" value="Genomic_DNA"/>
</dbReference>
<evidence type="ECO:0000256" key="1">
    <source>
        <dbReference type="ARBA" id="ARBA00004196"/>
    </source>
</evidence>